<dbReference type="Proteomes" id="UP000824890">
    <property type="component" value="Unassembled WGS sequence"/>
</dbReference>
<evidence type="ECO:0000256" key="7">
    <source>
        <dbReference type="SAM" id="SignalP"/>
    </source>
</evidence>
<evidence type="ECO:0000256" key="4">
    <source>
        <dbReference type="ARBA" id="ARBA00022807"/>
    </source>
</evidence>
<dbReference type="SMART" id="SM00848">
    <property type="entry name" value="Inhibitor_I29"/>
    <property type="match status" value="1"/>
</dbReference>
<dbReference type="InterPro" id="IPR038765">
    <property type="entry name" value="Papain-like_cys_pep_sf"/>
</dbReference>
<keyword evidence="4" id="KW-0788">Thiol protease</keyword>
<feature type="chain" id="PRO_5046851367" evidence="7">
    <location>
        <begin position="24"/>
        <end position="620"/>
    </location>
</feature>
<sequence>MSSIVLMFVVLTILSMGLNVSQATSRVTFHEPLLADHHQQWMDRFSRVYNSELEKQMRFDVFKKNFKFIEEFNRKGDRTYKLGVNEFADWPEEDFIATHTGLRSTGGFSPAEYFYEMEPYRNRNVTDVAPHETKDWRKEGAVTPVRYQGRCGGCWAFSAVAAVEGVKKIAGGNLIPLSEQQLLDCDRGYNNGCRGGIMQEAFDYIVQQGIASEEAYPFSEQAYPFLWTDEMCRFSAVVASIRGFQAVPNNNERALLEAVSRQPVSVSIDADGPGFMHYSGGVYDEPYCGTRVNHAVTFVGYGTSPEGIKYWLAKNSWGETWGENGYIRIRRDVDWPEGMCGVAQYAYYPIAYSRILTDEEFLATNTGLSDINVTSPSVTMLPWNWNVSRVGESKDWRKEGVVTPVKKQGGCGKLARITYYNKSLRIVINIWGWCLLGVLDDYSGGRSKISGGNLVSLSEQQLIYCDRARNHGCKCGSMTYAFQYISNVKSAMQIRGFNAVPQNNERALLEAESFIHYSSGVYNAGDCGTSMNHAVTLVGYGTSPEGIKYWLAKNSWGTTRGENGYIRLRRYVEWPRGIPFAAARIGLRAEVPATLGTSALDGGSTTSGSHPQTETMSPSQ</sequence>
<evidence type="ECO:0000256" key="3">
    <source>
        <dbReference type="ARBA" id="ARBA00022801"/>
    </source>
</evidence>
<protein>
    <submittedName>
        <fullName evidence="10">Uncharacterized protein</fullName>
    </submittedName>
</protein>
<dbReference type="Pfam" id="PF08246">
    <property type="entry name" value="Inhibitor_I29"/>
    <property type="match status" value="1"/>
</dbReference>
<dbReference type="InterPro" id="IPR000668">
    <property type="entry name" value="Peptidase_C1A_C"/>
</dbReference>
<keyword evidence="2" id="KW-0645">Protease</keyword>
<gene>
    <name evidence="10" type="ORF">HID58_075284</name>
</gene>
<feature type="domain" description="Peptidase C1A papain C-terminal" evidence="8">
    <location>
        <begin position="130"/>
        <end position="350"/>
    </location>
</feature>
<dbReference type="PROSITE" id="PS00640">
    <property type="entry name" value="THIOL_PROTEASE_ASN"/>
    <property type="match status" value="1"/>
</dbReference>
<dbReference type="InterPro" id="IPR013201">
    <property type="entry name" value="Prot_inhib_I29"/>
</dbReference>
<evidence type="ECO:0000256" key="1">
    <source>
        <dbReference type="ARBA" id="ARBA00008455"/>
    </source>
</evidence>
<evidence type="ECO:0000313" key="10">
    <source>
        <dbReference type="EMBL" id="KAH0868262.1"/>
    </source>
</evidence>
<dbReference type="SMART" id="SM00645">
    <property type="entry name" value="Pept_C1"/>
    <property type="match status" value="2"/>
</dbReference>
<dbReference type="EMBL" id="JAGKQM010000017">
    <property type="protein sequence ID" value="KAH0868262.1"/>
    <property type="molecule type" value="Genomic_DNA"/>
</dbReference>
<comment type="similarity">
    <text evidence="1">Belongs to the peptidase C1 family.</text>
</comment>
<accession>A0ABQ7YJ81</accession>
<feature type="domain" description="Peptidase C1A papain C-terminal" evidence="8">
    <location>
        <begin position="390"/>
        <end position="587"/>
    </location>
</feature>
<feature type="signal peptide" evidence="7">
    <location>
        <begin position="1"/>
        <end position="23"/>
    </location>
</feature>
<dbReference type="PROSITE" id="PS00639">
    <property type="entry name" value="THIOL_PROTEASE_HIS"/>
    <property type="match status" value="1"/>
</dbReference>
<dbReference type="PROSITE" id="PS00139">
    <property type="entry name" value="THIOL_PROTEASE_CYS"/>
    <property type="match status" value="1"/>
</dbReference>
<proteinExistence type="inferred from homology"/>
<dbReference type="PRINTS" id="PR00705">
    <property type="entry name" value="PAPAIN"/>
</dbReference>
<keyword evidence="3" id="KW-0378">Hydrolase</keyword>
<dbReference type="InterPro" id="IPR025660">
    <property type="entry name" value="Pept_his_AS"/>
</dbReference>
<dbReference type="Pfam" id="PF00112">
    <property type="entry name" value="Peptidase_C1"/>
    <property type="match status" value="3"/>
</dbReference>
<evidence type="ECO:0000256" key="2">
    <source>
        <dbReference type="ARBA" id="ARBA00022670"/>
    </source>
</evidence>
<dbReference type="CDD" id="cd02248">
    <property type="entry name" value="Peptidase_C1A"/>
    <property type="match status" value="2"/>
</dbReference>
<evidence type="ECO:0000313" key="11">
    <source>
        <dbReference type="Proteomes" id="UP000824890"/>
    </source>
</evidence>
<organism evidence="10 11">
    <name type="scientific">Brassica napus</name>
    <name type="common">Rape</name>
    <dbReference type="NCBI Taxonomy" id="3708"/>
    <lineage>
        <taxon>Eukaryota</taxon>
        <taxon>Viridiplantae</taxon>
        <taxon>Streptophyta</taxon>
        <taxon>Embryophyta</taxon>
        <taxon>Tracheophyta</taxon>
        <taxon>Spermatophyta</taxon>
        <taxon>Magnoliopsida</taxon>
        <taxon>eudicotyledons</taxon>
        <taxon>Gunneridae</taxon>
        <taxon>Pentapetalae</taxon>
        <taxon>rosids</taxon>
        <taxon>malvids</taxon>
        <taxon>Brassicales</taxon>
        <taxon>Brassicaceae</taxon>
        <taxon>Brassiceae</taxon>
        <taxon>Brassica</taxon>
    </lineage>
</organism>
<name>A0ABQ7YJ81_BRANA</name>
<dbReference type="SUPFAM" id="SSF54001">
    <property type="entry name" value="Cysteine proteinases"/>
    <property type="match status" value="2"/>
</dbReference>
<feature type="region of interest" description="Disordered" evidence="6">
    <location>
        <begin position="597"/>
        <end position="620"/>
    </location>
</feature>
<keyword evidence="11" id="KW-1185">Reference proteome</keyword>
<dbReference type="PANTHER" id="PTHR12411">
    <property type="entry name" value="CYSTEINE PROTEASE FAMILY C1-RELATED"/>
    <property type="match status" value="1"/>
</dbReference>
<keyword evidence="5" id="KW-1015">Disulfide bond</keyword>
<feature type="domain" description="Cathepsin propeptide inhibitor" evidence="9">
    <location>
        <begin position="38"/>
        <end position="95"/>
    </location>
</feature>
<dbReference type="InterPro" id="IPR000169">
    <property type="entry name" value="Pept_cys_AS"/>
</dbReference>
<feature type="compositionally biased region" description="Polar residues" evidence="6">
    <location>
        <begin position="603"/>
        <end position="620"/>
    </location>
</feature>
<evidence type="ECO:0000259" key="9">
    <source>
        <dbReference type="SMART" id="SM00848"/>
    </source>
</evidence>
<dbReference type="Gene3D" id="3.90.70.10">
    <property type="entry name" value="Cysteine proteinases"/>
    <property type="match status" value="3"/>
</dbReference>
<reference evidence="10 11" key="1">
    <citation type="submission" date="2021-05" db="EMBL/GenBank/DDBJ databases">
        <title>Genome Assembly of Synthetic Allotetraploid Brassica napus Reveals Homoeologous Exchanges between Subgenomes.</title>
        <authorList>
            <person name="Davis J.T."/>
        </authorList>
    </citation>
    <scope>NUCLEOTIDE SEQUENCE [LARGE SCALE GENOMIC DNA]</scope>
    <source>
        <strain evidence="11">cv. Da-Ae</strain>
        <tissue evidence="10">Seedling</tissue>
    </source>
</reference>
<evidence type="ECO:0000259" key="8">
    <source>
        <dbReference type="SMART" id="SM00645"/>
    </source>
</evidence>
<keyword evidence="7" id="KW-0732">Signal</keyword>
<dbReference type="InterPro" id="IPR025661">
    <property type="entry name" value="Pept_asp_AS"/>
</dbReference>
<comment type="caution">
    <text evidence="10">The sequence shown here is derived from an EMBL/GenBank/DDBJ whole genome shotgun (WGS) entry which is preliminary data.</text>
</comment>
<dbReference type="InterPro" id="IPR013128">
    <property type="entry name" value="Peptidase_C1A"/>
</dbReference>
<evidence type="ECO:0000256" key="5">
    <source>
        <dbReference type="ARBA" id="ARBA00023157"/>
    </source>
</evidence>
<evidence type="ECO:0000256" key="6">
    <source>
        <dbReference type="SAM" id="MobiDB-lite"/>
    </source>
</evidence>
<dbReference type="InterPro" id="IPR039417">
    <property type="entry name" value="Peptidase_C1A_papain-like"/>
</dbReference>